<dbReference type="Gene3D" id="3.30.1340.30">
    <property type="match status" value="1"/>
</dbReference>
<dbReference type="PROSITE" id="PS50914">
    <property type="entry name" value="BON"/>
    <property type="match status" value="1"/>
</dbReference>
<feature type="compositionally biased region" description="Basic and acidic residues" evidence="1">
    <location>
        <begin position="379"/>
        <end position="388"/>
    </location>
</feature>
<proteinExistence type="predicted"/>
<feature type="compositionally biased region" description="Basic and acidic residues" evidence="1">
    <location>
        <begin position="322"/>
        <end position="331"/>
    </location>
</feature>
<feature type="compositionally biased region" description="Basic and acidic residues" evidence="1">
    <location>
        <begin position="172"/>
        <end position="189"/>
    </location>
</feature>
<feature type="domain" description="BON" evidence="2">
    <location>
        <begin position="426"/>
        <end position="494"/>
    </location>
</feature>
<feature type="compositionally biased region" description="Gly residues" evidence="1">
    <location>
        <begin position="40"/>
        <end position="49"/>
    </location>
</feature>
<reference evidence="3" key="2">
    <citation type="submission" date="2022-05" db="EMBL/GenBank/DDBJ databases">
        <authorList>
            <person name="Kunte H.-J."/>
        </authorList>
    </citation>
    <scope>NUCLEOTIDE SEQUENCE</scope>
    <source>
        <strain evidence="3">G5</strain>
    </source>
</reference>
<dbReference type="InterPro" id="IPR014004">
    <property type="entry name" value="Transpt-assoc_nodulatn_dom_bac"/>
</dbReference>
<gene>
    <name evidence="3" type="ORF">M5D45_22895</name>
</gene>
<dbReference type="KEGG" id="ccam:M5D45_22895"/>
<dbReference type="Proteomes" id="UP001056132">
    <property type="component" value="Chromosome 2"/>
</dbReference>
<reference evidence="3" key="1">
    <citation type="journal article" date="2022" name="Microbiol. Resour. Announc.">
        <title>Genome Sequence of Cupriavidus campinensis Strain G5, a Member of a Bacterial Consortium Capable of Polyethylene Degradation.</title>
        <authorList>
            <person name="Schneider B."/>
            <person name="Pfeiffer F."/>
            <person name="Dyall-Smith M."/>
            <person name="Kunte H.J."/>
        </authorList>
    </citation>
    <scope>NUCLEOTIDE SEQUENCE</scope>
    <source>
        <strain evidence="3">G5</strain>
    </source>
</reference>
<accession>A0AAE9IA13</accession>
<dbReference type="EMBL" id="CP097331">
    <property type="protein sequence ID" value="URF08005.1"/>
    <property type="molecule type" value="Genomic_DNA"/>
</dbReference>
<dbReference type="RefSeq" id="WP_250025932.1">
    <property type="nucleotide sequence ID" value="NZ_CP097331.1"/>
</dbReference>
<dbReference type="InterPro" id="IPR051686">
    <property type="entry name" value="Lipoprotein_DolP"/>
</dbReference>
<feature type="compositionally biased region" description="Polar residues" evidence="1">
    <location>
        <begin position="304"/>
        <end position="315"/>
    </location>
</feature>
<dbReference type="PANTHER" id="PTHR34606:SF15">
    <property type="entry name" value="BON DOMAIN-CONTAINING PROTEIN"/>
    <property type="match status" value="1"/>
</dbReference>
<dbReference type="SMART" id="SM00749">
    <property type="entry name" value="BON"/>
    <property type="match status" value="1"/>
</dbReference>
<feature type="compositionally biased region" description="Polar residues" evidence="1">
    <location>
        <begin position="94"/>
        <end position="103"/>
    </location>
</feature>
<dbReference type="InterPro" id="IPR007055">
    <property type="entry name" value="BON_dom"/>
</dbReference>
<feature type="compositionally biased region" description="Low complexity" evidence="1">
    <location>
        <begin position="496"/>
        <end position="540"/>
    </location>
</feature>
<dbReference type="AlphaFoldDB" id="A0AAE9IA13"/>
<feature type="region of interest" description="Disordered" evidence="1">
    <location>
        <begin position="1"/>
        <end position="426"/>
    </location>
</feature>
<feature type="region of interest" description="Disordered" evidence="1">
    <location>
        <begin position="493"/>
        <end position="567"/>
    </location>
</feature>
<feature type="compositionally biased region" description="Gly residues" evidence="1">
    <location>
        <begin position="218"/>
        <end position="247"/>
    </location>
</feature>
<feature type="compositionally biased region" description="Basic and acidic residues" evidence="1">
    <location>
        <begin position="68"/>
        <end position="78"/>
    </location>
</feature>
<dbReference type="PANTHER" id="PTHR34606">
    <property type="entry name" value="BON DOMAIN-CONTAINING PROTEIN"/>
    <property type="match status" value="1"/>
</dbReference>
<evidence type="ECO:0000259" key="2">
    <source>
        <dbReference type="PROSITE" id="PS50914"/>
    </source>
</evidence>
<evidence type="ECO:0000313" key="4">
    <source>
        <dbReference type="Proteomes" id="UP001056132"/>
    </source>
</evidence>
<name>A0AAE9IA13_9BURK</name>
<feature type="compositionally biased region" description="Basic and acidic residues" evidence="1">
    <location>
        <begin position="253"/>
        <end position="278"/>
    </location>
</feature>
<evidence type="ECO:0000313" key="3">
    <source>
        <dbReference type="EMBL" id="URF08005.1"/>
    </source>
</evidence>
<evidence type="ECO:0000256" key="1">
    <source>
        <dbReference type="SAM" id="MobiDB-lite"/>
    </source>
</evidence>
<organism evidence="3 4">
    <name type="scientific">Cupriavidus campinensis</name>
    <dbReference type="NCBI Taxonomy" id="151783"/>
    <lineage>
        <taxon>Bacteria</taxon>
        <taxon>Pseudomonadati</taxon>
        <taxon>Pseudomonadota</taxon>
        <taxon>Betaproteobacteria</taxon>
        <taxon>Burkholderiales</taxon>
        <taxon>Burkholderiaceae</taxon>
        <taxon>Cupriavidus</taxon>
    </lineage>
</organism>
<sequence>MEFASLVKGNRVARHDSAAIDDQPEIDMNQGNYRGNYRGNYGGNYGGGGSDDRASGGYGSDGDDDRNTDDQRDQRDQRGSVQRAGWQDQGGNHWPQQRQQQADSGGWLSHQQQGNQQQGGGSDWQGRASQQHGGGNDWQGSGQQGADRSSSPESSVRTGSGYSGYQGQAERYGNEQNERSRGERERYGDDESSSTLYGQRSGYGGDPRRMEAHRYGGNRAGEGWNPGGGRDLGGPSGYGEGRYGEYGEGQQRGSRERFVGAGERERWGDWHQEGRAGRASEWSNQQPNRRMQEQSPRMQERSRQMSGQWPDTSRSGGAPWDEPSRSPDMRTHYPGAYGVSDYEPSGGQQGTRNWGGPAAGSRGYGGYGGASRSAGVDRAGYDRDDRAYEQFTGANERSSLNRGYGGAGGSAVARAQRVAPKGYQRSDERIREDLCERLTHNGRLNVRDVEVTVSGGVVTLSGSVMDRQQKYRIEDIADDVFGVKDVQNQLRVQREGAAQSGSQSDRQSDSQSGTQSGSRLSGMSSSGSATGSSASSYTGGLEAGKSGKAPAAIEQHLDSTTPGKSST</sequence>
<feature type="compositionally biased region" description="Polar residues" evidence="1">
    <location>
        <begin position="392"/>
        <end position="401"/>
    </location>
</feature>
<feature type="compositionally biased region" description="Polar residues" evidence="1">
    <location>
        <begin position="558"/>
        <end position="567"/>
    </location>
</feature>
<protein>
    <submittedName>
        <fullName evidence="3">BON domain-containing protein</fullName>
    </submittedName>
</protein>
<feature type="compositionally biased region" description="Polar residues" evidence="1">
    <location>
        <begin position="138"/>
        <end position="166"/>
    </location>
</feature>
<feature type="compositionally biased region" description="Polar residues" evidence="1">
    <location>
        <begin position="281"/>
        <end position="297"/>
    </location>
</feature>
<dbReference type="Pfam" id="PF04972">
    <property type="entry name" value="BON"/>
    <property type="match status" value="1"/>
</dbReference>